<dbReference type="GO" id="GO:0016780">
    <property type="term" value="F:phosphotransferase activity, for other substituted phosphate groups"/>
    <property type="evidence" value="ECO:0007669"/>
    <property type="project" value="InterPro"/>
</dbReference>
<organism evidence="4 6">
    <name type="scientific">Francisella adeliensis</name>
    <dbReference type="NCBI Taxonomy" id="2007306"/>
    <lineage>
        <taxon>Bacteria</taxon>
        <taxon>Pseudomonadati</taxon>
        <taxon>Pseudomonadota</taxon>
        <taxon>Gammaproteobacteria</taxon>
        <taxon>Thiotrichales</taxon>
        <taxon>Francisellaceae</taxon>
        <taxon>Francisella</taxon>
    </lineage>
</organism>
<keyword evidence="3" id="KW-0812">Transmembrane</keyword>
<evidence type="ECO:0000313" key="7">
    <source>
        <dbReference type="Proteomes" id="UP000681131"/>
    </source>
</evidence>
<feature type="transmembrane region" description="Helical" evidence="3">
    <location>
        <begin position="80"/>
        <end position="102"/>
    </location>
</feature>
<reference evidence="4 6" key="1">
    <citation type="submission" date="2017-06" db="EMBL/GenBank/DDBJ databases">
        <title>Complete genome of Francisella adeliensis.</title>
        <authorList>
            <person name="Vallesi A."/>
            <person name="Sjodin A."/>
        </authorList>
    </citation>
    <scope>NUCLEOTIDE SEQUENCE [LARGE SCALE GENOMIC DNA]</scope>
    <source>
        <strain evidence="4 6">FDC440</strain>
    </source>
</reference>
<dbReference type="PROSITE" id="PS00379">
    <property type="entry name" value="CDP_ALCOHOL_P_TRANSF"/>
    <property type="match status" value="1"/>
</dbReference>
<keyword evidence="3" id="KW-0472">Membrane</keyword>
<gene>
    <name evidence="4" type="ORF">CDH04_07745</name>
    <name evidence="5" type="ORF">FZC43_07750</name>
</gene>
<dbReference type="EMBL" id="CP043424">
    <property type="protein sequence ID" value="QIW12549.1"/>
    <property type="molecule type" value="Genomic_DNA"/>
</dbReference>
<dbReference type="Proteomes" id="UP000681131">
    <property type="component" value="Chromosome"/>
</dbReference>
<feature type="transmembrane region" description="Helical" evidence="3">
    <location>
        <begin position="153"/>
        <end position="176"/>
    </location>
</feature>
<dbReference type="OrthoDB" id="9790577at2"/>
<keyword evidence="1 2" id="KW-0808">Transferase</keyword>
<dbReference type="KEGG" id="fad:CDH04_07745"/>
<evidence type="ECO:0000313" key="5">
    <source>
        <dbReference type="EMBL" id="QIW12549.1"/>
    </source>
</evidence>
<dbReference type="EMBL" id="CP021781">
    <property type="protein sequence ID" value="AXA34303.1"/>
    <property type="molecule type" value="Genomic_DNA"/>
</dbReference>
<name>A0A2Z4Y0T0_9GAMM</name>
<dbReference type="AlphaFoldDB" id="A0A2Z4Y0T0"/>
<feature type="transmembrane region" description="Helical" evidence="3">
    <location>
        <begin position="108"/>
        <end position="132"/>
    </location>
</feature>
<proteinExistence type="inferred from homology"/>
<dbReference type="InterPro" id="IPR043130">
    <property type="entry name" value="CDP-OH_PTrfase_TM_dom"/>
</dbReference>
<dbReference type="InterPro" id="IPR048254">
    <property type="entry name" value="CDP_ALCOHOL_P_TRANSF_CS"/>
</dbReference>
<dbReference type="Proteomes" id="UP000251120">
    <property type="component" value="Chromosome"/>
</dbReference>
<dbReference type="Pfam" id="PF01066">
    <property type="entry name" value="CDP-OH_P_transf"/>
    <property type="match status" value="1"/>
</dbReference>
<comment type="similarity">
    <text evidence="2">Belongs to the CDP-alcohol phosphatidyltransferase class-I family.</text>
</comment>
<evidence type="ECO:0000313" key="4">
    <source>
        <dbReference type="EMBL" id="AXA34303.1"/>
    </source>
</evidence>
<keyword evidence="3" id="KW-1133">Transmembrane helix</keyword>
<sequence>MLEQKLRPFFQTKFVDCVAVFLADKIKPNTVTILATIVGLFCAISLFVNPYLCVALLLFSGYLDILDGSLARLQKTSSNFGTLLDIISDRLVEAFIIIAIFINQPDTLWVGFMMTMSIAFCMYSFLLVGMFSENSSQKSFYYSPGLIERAETFLFFIVMILLPSTVFYLGIIYTILVSWTTLYRCYEFYLYQQHKEK</sequence>
<evidence type="ECO:0000256" key="1">
    <source>
        <dbReference type="ARBA" id="ARBA00022679"/>
    </source>
</evidence>
<evidence type="ECO:0000313" key="6">
    <source>
        <dbReference type="Proteomes" id="UP000251120"/>
    </source>
</evidence>
<dbReference type="RefSeq" id="WP_112870482.1">
    <property type="nucleotide sequence ID" value="NZ_CP021781.1"/>
</dbReference>
<evidence type="ECO:0000256" key="2">
    <source>
        <dbReference type="RuleBase" id="RU003750"/>
    </source>
</evidence>
<reference evidence="5 7" key="2">
    <citation type="submission" date="2019-08" db="EMBL/GenBank/DDBJ databases">
        <title>Complete genome sequences of Francisella adeliensis (FSC1325 and FSC1326).</title>
        <authorList>
            <person name="Ohrman C."/>
            <person name="Uneklint I."/>
            <person name="Vallesi A."/>
            <person name="Karlsson L."/>
            <person name="Sjodin A."/>
        </authorList>
    </citation>
    <scope>NUCLEOTIDE SEQUENCE [LARGE SCALE GENOMIC DNA]</scope>
    <source>
        <strain evidence="5 7">FSC1325</strain>
    </source>
</reference>
<dbReference type="GO" id="GO:0016020">
    <property type="term" value="C:membrane"/>
    <property type="evidence" value="ECO:0007669"/>
    <property type="project" value="InterPro"/>
</dbReference>
<dbReference type="Gene3D" id="1.20.120.1760">
    <property type="match status" value="1"/>
</dbReference>
<accession>A0A2Z4Y0T0</accession>
<dbReference type="GO" id="GO:0008654">
    <property type="term" value="P:phospholipid biosynthetic process"/>
    <property type="evidence" value="ECO:0007669"/>
    <property type="project" value="InterPro"/>
</dbReference>
<feature type="transmembrane region" description="Helical" evidence="3">
    <location>
        <begin position="31"/>
        <end position="59"/>
    </location>
</feature>
<dbReference type="InterPro" id="IPR000462">
    <property type="entry name" value="CDP-OH_P_trans"/>
</dbReference>
<keyword evidence="7" id="KW-1185">Reference proteome</keyword>
<evidence type="ECO:0000256" key="3">
    <source>
        <dbReference type="SAM" id="Phobius"/>
    </source>
</evidence>
<protein>
    <submittedName>
        <fullName evidence="4 5">CDP-alcohol phosphatidyltransferase</fullName>
    </submittedName>
</protein>